<proteinExistence type="predicted"/>
<protein>
    <recommendedName>
        <fullName evidence="4">Ig-like domain-containing protein</fullName>
    </recommendedName>
</protein>
<evidence type="ECO:0000313" key="5">
    <source>
        <dbReference type="EMBL" id="KAL1391467.1"/>
    </source>
</evidence>
<dbReference type="InterPro" id="IPR013783">
    <property type="entry name" value="Ig-like_fold"/>
</dbReference>
<dbReference type="SUPFAM" id="SSF48726">
    <property type="entry name" value="Immunoglobulin"/>
    <property type="match status" value="1"/>
</dbReference>
<evidence type="ECO:0000256" key="1">
    <source>
        <dbReference type="ARBA" id="ARBA00022729"/>
    </source>
</evidence>
<keyword evidence="6" id="KW-1185">Reference proteome</keyword>
<dbReference type="Pfam" id="PF13927">
    <property type="entry name" value="Ig_3"/>
    <property type="match status" value="1"/>
</dbReference>
<dbReference type="InterPro" id="IPR007110">
    <property type="entry name" value="Ig-like_dom"/>
</dbReference>
<evidence type="ECO:0000259" key="4">
    <source>
        <dbReference type="PROSITE" id="PS50835"/>
    </source>
</evidence>
<dbReference type="PANTHER" id="PTHR45080">
    <property type="entry name" value="CONTACTIN 5"/>
    <property type="match status" value="1"/>
</dbReference>
<evidence type="ECO:0000313" key="6">
    <source>
        <dbReference type="Proteomes" id="UP001562425"/>
    </source>
</evidence>
<dbReference type="InterPro" id="IPR036179">
    <property type="entry name" value="Ig-like_dom_sf"/>
</dbReference>
<dbReference type="SMART" id="SM00408">
    <property type="entry name" value="IGc2"/>
    <property type="match status" value="1"/>
</dbReference>
<keyword evidence="2" id="KW-1015">Disulfide bond</keyword>
<keyword evidence="1" id="KW-0732">Signal</keyword>
<dbReference type="EMBL" id="JBEHCU010007867">
    <property type="protein sequence ID" value="KAL1391467.1"/>
    <property type="molecule type" value="Genomic_DNA"/>
</dbReference>
<keyword evidence="3" id="KW-0393">Immunoglobulin domain</keyword>
<dbReference type="PANTHER" id="PTHR45080:SF8">
    <property type="entry name" value="IG-LIKE DOMAIN-CONTAINING PROTEIN"/>
    <property type="match status" value="1"/>
</dbReference>
<accession>A0ABD1D2L1</accession>
<comment type="caution">
    <text evidence="5">The sequence shown here is derived from an EMBL/GenBank/DDBJ whole genome shotgun (WGS) entry which is preliminary data.</text>
</comment>
<dbReference type="Proteomes" id="UP001562425">
    <property type="component" value="Unassembled WGS sequence"/>
</dbReference>
<feature type="domain" description="Ig-like" evidence="4">
    <location>
        <begin position="24"/>
        <end position="111"/>
    </location>
</feature>
<organism evidence="5 6">
    <name type="scientific">Culex pipiens pipiens</name>
    <name type="common">Northern house mosquito</name>
    <dbReference type="NCBI Taxonomy" id="38569"/>
    <lineage>
        <taxon>Eukaryota</taxon>
        <taxon>Metazoa</taxon>
        <taxon>Ecdysozoa</taxon>
        <taxon>Arthropoda</taxon>
        <taxon>Hexapoda</taxon>
        <taxon>Insecta</taxon>
        <taxon>Pterygota</taxon>
        <taxon>Neoptera</taxon>
        <taxon>Endopterygota</taxon>
        <taxon>Diptera</taxon>
        <taxon>Nematocera</taxon>
        <taxon>Culicoidea</taxon>
        <taxon>Culicidae</taxon>
        <taxon>Culicinae</taxon>
        <taxon>Culicini</taxon>
        <taxon>Culex</taxon>
        <taxon>Culex</taxon>
    </lineage>
</organism>
<gene>
    <name evidence="5" type="ORF">pipiens_012369</name>
</gene>
<dbReference type="SMART" id="SM00409">
    <property type="entry name" value="IG"/>
    <property type="match status" value="1"/>
</dbReference>
<dbReference type="Gene3D" id="2.60.40.10">
    <property type="entry name" value="Immunoglobulins"/>
    <property type="match status" value="1"/>
</dbReference>
<dbReference type="InterPro" id="IPR003598">
    <property type="entry name" value="Ig_sub2"/>
</dbReference>
<evidence type="ECO:0000256" key="2">
    <source>
        <dbReference type="ARBA" id="ARBA00023157"/>
    </source>
</evidence>
<dbReference type="InterPro" id="IPR003599">
    <property type="entry name" value="Ig_sub"/>
</dbReference>
<dbReference type="InterPro" id="IPR050958">
    <property type="entry name" value="Cell_Adh-Cytoskel_Orgn"/>
</dbReference>
<name>A0ABD1D2L1_CULPP</name>
<evidence type="ECO:0000256" key="3">
    <source>
        <dbReference type="ARBA" id="ARBA00023319"/>
    </source>
</evidence>
<dbReference type="PROSITE" id="PS50835">
    <property type="entry name" value="IG_LIKE"/>
    <property type="match status" value="1"/>
</dbReference>
<sequence>MQGKVESRDSVVGDKDLKKNFGHPAAAKLRVEAGQKLEIKCIAPKGYPKPQITWLKNNFTLTGTGIGLGQLAFNSEGSILLGAVKLQDIGNYTCVAENIAGKRTSDPIELIVYALTTLTGGDSF</sequence>
<dbReference type="AlphaFoldDB" id="A0ABD1D2L1"/>
<reference evidence="5 6" key="1">
    <citation type="submission" date="2024-05" db="EMBL/GenBank/DDBJ databases">
        <title>Culex pipiens pipiens assembly and annotation.</title>
        <authorList>
            <person name="Alout H."/>
            <person name="Durand T."/>
        </authorList>
    </citation>
    <scope>NUCLEOTIDE SEQUENCE [LARGE SCALE GENOMIC DNA]</scope>
    <source>
        <strain evidence="5">HA-2024</strain>
        <tissue evidence="5">Whole body</tissue>
    </source>
</reference>